<dbReference type="Proteomes" id="UP000046392">
    <property type="component" value="Unplaced"/>
</dbReference>
<protein>
    <submittedName>
        <fullName evidence="5">Phospholipase A(2)</fullName>
    </submittedName>
</protein>
<keyword evidence="3" id="KW-0472">Membrane</keyword>
<feature type="transmembrane region" description="Helical" evidence="3">
    <location>
        <begin position="12"/>
        <end position="29"/>
    </location>
</feature>
<reference evidence="5" key="1">
    <citation type="submission" date="2017-02" db="UniProtKB">
        <authorList>
            <consortium name="WormBaseParasite"/>
        </authorList>
    </citation>
    <scope>IDENTIFICATION</scope>
</reference>
<dbReference type="PANTHER" id="PTHR34228">
    <property type="entry name" value="PROTEIN CBG09474-RELATED"/>
    <property type="match status" value="1"/>
</dbReference>
<dbReference type="SUPFAM" id="SSF48619">
    <property type="entry name" value="Phospholipase A2, PLA2"/>
    <property type="match status" value="1"/>
</dbReference>
<evidence type="ECO:0000313" key="4">
    <source>
        <dbReference type="Proteomes" id="UP000046392"/>
    </source>
</evidence>
<dbReference type="GO" id="GO:0005576">
    <property type="term" value="C:extracellular region"/>
    <property type="evidence" value="ECO:0007669"/>
    <property type="project" value="UniProtKB-SubCell"/>
</dbReference>
<evidence type="ECO:0000313" key="5">
    <source>
        <dbReference type="WBParaSite" id="SPAL_0001295300.1"/>
    </source>
</evidence>
<dbReference type="InterPro" id="IPR053322">
    <property type="entry name" value="PLA2-like"/>
</dbReference>
<dbReference type="GO" id="GO:0006644">
    <property type="term" value="P:phospholipid metabolic process"/>
    <property type="evidence" value="ECO:0007669"/>
    <property type="project" value="InterPro"/>
</dbReference>
<comment type="subcellular location">
    <subcellularLocation>
        <location evidence="1">Secreted</location>
    </subcellularLocation>
</comment>
<dbReference type="InterPro" id="IPR033113">
    <property type="entry name" value="PLA2_histidine"/>
</dbReference>
<name>A0A0N5C4S2_STREA</name>
<organism evidence="4 5">
    <name type="scientific">Strongyloides papillosus</name>
    <name type="common">Intestinal threadworm</name>
    <dbReference type="NCBI Taxonomy" id="174720"/>
    <lineage>
        <taxon>Eukaryota</taxon>
        <taxon>Metazoa</taxon>
        <taxon>Ecdysozoa</taxon>
        <taxon>Nematoda</taxon>
        <taxon>Chromadorea</taxon>
        <taxon>Rhabditida</taxon>
        <taxon>Tylenchina</taxon>
        <taxon>Panagrolaimomorpha</taxon>
        <taxon>Strongyloidoidea</taxon>
        <taxon>Strongyloididae</taxon>
        <taxon>Strongyloides</taxon>
    </lineage>
</organism>
<keyword evidence="2" id="KW-0964">Secreted</keyword>
<dbReference type="AlphaFoldDB" id="A0A0N5C4S2"/>
<keyword evidence="3" id="KW-0812">Transmembrane</keyword>
<dbReference type="GO" id="GO:0050482">
    <property type="term" value="P:arachidonate secretion"/>
    <property type="evidence" value="ECO:0007669"/>
    <property type="project" value="InterPro"/>
</dbReference>
<dbReference type="WBParaSite" id="SPAL_0001295300.1">
    <property type="protein sequence ID" value="SPAL_0001295300.1"/>
    <property type="gene ID" value="SPAL_0001295300"/>
</dbReference>
<evidence type="ECO:0000256" key="3">
    <source>
        <dbReference type="SAM" id="Phobius"/>
    </source>
</evidence>
<dbReference type="GO" id="GO:0004623">
    <property type="term" value="F:phospholipase A2 activity"/>
    <property type="evidence" value="ECO:0007669"/>
    <property type="project" value="InterPro"/>
</dbReference>
<evidence type="ECO:0000256" key="1">
    <source>
        <dbReference type="ARBA" id="ARBA00004613"/>
    </source>
</evidence>
<accession>A0A0N5C4S2</accession>
<keyword evidence="3" id="KW-1133">Transmembrane helix</keyword>
<sequence>MISFKKLLLLNIYYYLFLQNITITLCAIIKPYDRNKWYCGTDNLMHGIAKTVTINACTLDEYVQINKCCYHHDNCYALKLGKERCDKRFCDCMKVKTKPCKLLTYGFCFATEGYGKDAYNEL</sequence>
<dbReference type="InterPro" id="IPR036444">
    <property type="entry name" value="PLipase_A2_dom_sf"/>
</dbReference>
<proteinExistence type="predicted"/>
<keyword evidence="4" id="KW-1185">Reference proteome</keyword>
<dbReference type="PROSITE" id="PS00118">
    <property type="entry name" value="PA2_HIS"/>
    <property type="match status" value="1"/>
</dbReference>
<evidence type="ECO:0000256" key="2">
    <source>
        <dbReference type="ARBA" id="ARBA00022525"/>
    </source>
</evidence>